<proteinExistence type="predicted"/>
<evidence type="ECO:0000256" key="1">
    <source>
        <dbReference type="SAM" id="MobiDB-lite"/>
    </source>
</evidence>
<evidence type="ECO:0000313" key="2">
    <source>
        <dbReference type="EMBL" id="QJW95837.1"/>
    </source>
</evidence>
<feature type="region of interest" description="Disordered" evidence="1">
    <location>
        <begin position="119"/>
        <end position="140"/>
    </location>
</feature>
<name>A0A6M5YP31_9BACT</name>
<organism evidence="2 3">
    <name type="scientific">Frigoriglobus tundricola</name>
    <dbReference type="NCBI Taxonomy" id="2774151"/>
    <lineage>
        <taxon>Bacteria</taxon>
        <taxon>Pseudomonadati</taxon>
        <taxon>Planctomycetota</taxon>
        <taxon>Planctomycetia</taxon>
        <taxon>Gemmatales</taxon>
        <taxon>Gemmataceae</taxon>
        <taxon>Frigoriglobus</taxon>
    </lineage>
</organism>
<accession>A0A6M5YP31</accession>
<dbReference type="AlphaFoldDB" id="A0A6M5YP31"/>
<dbReference type="KEGG" id="ftj:FTUN_3391"/>
<dbReference type="EMBL" id="CP053452">
    <property type="protein sequence ID" value="QJW95837.1"/>
    <property type="molecule type" value="Genomic_DNA"/>
</dbReference>
<sequence length="140" mass="15402">MAKIKLTPQFLQEARELATRWGTIAGERAAREAGSDQPMDFADMEQFAAVVAAGLIEGSITALLKQQAQALADEQPCPECGTRCPVEYQNRPLTIESGQALPLHEPVCHCPRCRRDFFPPAHESATGQPQLQPHRPEDGR</sequence>
<dbReference type="Proteomes" id="UP000503447">
    <property type="component" value="Chromosome"/>
</dbReference>
<keyword evidence="3" id="KW-1185">Reference proteome</keyword>
<reference evidence="3" key="1">
    <citation type="submission" date="2020-05" db="EMBL/GenBank/DDBJ databases">
        <title>Frigoriglobus tundricola gen. nov., sp. nov., a psychrotolerant cellulolytic planctomycete of the family Gemmataceae with two divergent copies of 16S rRNA gene.</title>
        <authorList>
            <person name="Kulichevskaya I.S."/>
            <person name="Ivanova A.A."/>
            <person name="Naumoff D.G."/>
            <person name="Beletsky A.V."/>
            <person name="Rijpstra W.I.C."/>
            <person name="Sinninghe Damste J.S."/>
            <person name="Mardanov A.V."/>
            <person name="Ravin N.V."/>
            <person name="Dedysh S.N."/>
        </authorList>
    </citation>
    <scope>NUCLEOTIDE SEQUENCE [LARGE SCALE GENOMIC DNA]</scope>
    <source>
        <strain evidence="3">PL17</strain>
    </source>
</reference>
<protein>
    <submittedName>
        <fullName evidence="2">Uncharacterized protein</fullName>
    </submittedName>
</protein>
<gene>
    <name evidence="2" type="ORF">FTUN_3391</name>
</gene>
<evidence type="ECO:0000313" key="3">
    <source>
        <dbReference type="Proteomes" id="UP000503447"/>
    </source>
</evidence>